<protein>
    <recommendedName>
        <fullName evidence="1">DUF2268 domain-containing protein</fullName>
    </recommendedName>
</protein>
<organism evidence="2 3">
    <name type="scientific">Deinococcus detaillensis</name>
    <dbReference type="NCBI Taxonomy" id="2592048"/>
    <lineage>
        <taxon>Bacteria</taxon>
        <taxon>Thermotogati</taxon>
        <taxon>Deinococcota</taxon>
        <taxon>Deinococci</taxon>
        <taxon>Deinococcales</taxon>
        <taxon>Deinococcaceae</taxon>
        <taxon>Deinococcus</taxon>
    </lineage>
</organism>
<evidence type="ECO:0000259" key="1">
    <source>
        <dbReference type="Pfam" id="PF10026"/>
    </source>
</evidence>
<name>A0A553V6R0_9DEIO</name>
<proteinExistence type="predicted"/>
<dbReference type="EMBL" id="VKDB01000001">
    <property type="protein sequence ID" value="TSA88170.1"/>
    <property type="molecule type" value="Genomic_DNA"/>
</dbReference>
<dbReference type="Proteomes" id="UP000316092">
    <property type="component" value="Unassembled WGS sequence"/>
</dbReference>
<keyword evidence="3" id="KW-1185">Reference proteome</keyword>
<dbReference type="InterPro" id="IPR018728">
    <property type="entry name" value="DUF2268"/>
</dbReference>
<dbReference type="AlphaFoldDB" id="A0A553V6R0"/>
<gene>
    <name evidence="2" type="ORF">FNU79_01875</name>
</gene>
<evidence type="ECO:0000313" key="2">
    <source>
        <dbReference type="EMBL" id="TSA88170.1"/>
    </source>
</evidence>
<reference evidence="2 3" key="1">
    <citation type="submission" date="2019-07" db="EMBL/GenBank/DDBJ databases">
        <title>Deinococcus detaillus sp. nov., isolated from humus soil in Antarctica.</title>
        <authorList>
            <person name="Zhang K."/>
        </authorList>
    </citation>
    <scope>NUCLEOTIDE SEQUENCE [LARGE SCALE GENOMIC DNA]</scope>
    <source>
        <strain evidence="2 3">H1</strain>
    </source>
</reference>
<dbReference type="OrthoDB" id="69012at2"/>
<accession>A0A553V6R0</accession>
<dbReference type="Pfam" id="PF10026">
    <property type="entry name" value="DUF2268"/>
    <property type="match status" value="1"/>
</dbReference>
<comment type="caution">
    <text evidence="2">The sequence shown here is derived from an EMBL/GenBank/DDBJ whole genome shotgun (WGS) entry which is preliminary data.</text>
</comment>
<evidence type="ECO:0000313" key="3">
    <source>
        <dbReference type="Proteomes" id="UP000316092"/>
    </source>
</evidence>
<feature type="domain" description="DUF2268" evidence="1">
    <location>
        <begin position="7"/>
        <end position="182"/>
    </location>
</feature>
<sequence>MTAELIRLAALLSLEGVDVALFVDPAWCIPELGLGGYAPTGYRLQLTIDPENSHFIASWRRELPVALAHELHHLRRWRGPGYGQTLREALASEGLAQHFEAAQRGELPIYAQPSGDLAALWERARPLLDAPTYNHNAWFYGSEAEQLPRWAGYQLGYEQVKRGLERLGGDAVSHAETPAAVLIDDR</sequence>